<comment type="similarity">
    <text evidence="2">Belongs to the bacterial solute-binding protein SsuA/TauA family.</text>
</comment>
<feature type="domain" description="Solute-binding protein family 3/N-terminal" evidence="8">
    <location>
        <begin position="49"/>
        <end position="254"/>
    </location>
</feature>
<feature type="signal peptide" evidence="7">
    <location>
        <begin position="1"/>
        <end position="25"/>
    </location>
</feature>
<dbReference type="SMART" id="SM00062">
    <property type="entry name" value="PBPb"/>
    <property type="match status" value="1"/>
</dbReference>
<evidence type="ECO:0000313" key="9">
    <source>
        <dbReference type="EMBL" id="ORW32911.1"/>
    </source>
</evidence>
<dbReference type="FunFam" id="3.40.190.10:FF:000050">
    <property type="entry name" value="Sulfonate ABC transporter substrate-binding protein"/>
    <property type="match status" value="1"/>
</dbReference>
<dbReference type="EMBL" id="LQPJ01000021">
    <property type="protein sequence ID" value="ORW32911.1"/>
    <property type="molecule type" value="Genomic_DNA"/>
</dbReference>
<dbReference type="PANTHER" id="PTHR30024:SF48">
    <property type="entry name" value="ABC TRANSPORTER SUBSTRATE-BINDING PROTEIN"/>
    <property type="match status" value="1"/>
</dbReference>
<evidence type="ECO:0000259" key="8">
    <source>
        <dbReference type="SMART" id="SM00062"/>
    </source>
</evidence>
<dbReference type="GO" id="GO:0016020">
    <property type="term" value="C:membrane"/>
    <property type="evidence" value="ECO:0007669"/>
    <property type="project" value="InterPro"/>
</dbReference>
<dbReference type="Gene3D" id="3.40.190.10">
    <property type="entry name" value="Periplasmic binding protein-like II"/>
    <property type="match status" value="2"/>
</dbReference>
<evidence type="ECO:0000256" key="6">
    <source>
        <dbReference type="ARBA" id="ARBA00070228"/>
    </source>
</evidence>
<name>A0A1X1ZZ90_9MYCO</name>
<keyword evidence="4 7" id="KW-0732">Signal</keyword>
<dbReference type="GO" id="GO:0042597">
    <property type="term" value="C:periplasmic space"/>
    <property type="evidence" value="ECO:0007669"/>
    <property type="project" value="UniProtKB-SubCell"/>
</dbReference>
<reference evidence="9 10" key="1">
    <citation type="submission" date="2016-01" db="EMBL/GenBank/DDBJ databases">
        <title>The new phylogeny of the genus Mycobacterium.</title>
        <authorList>
            <person name="Tarcisio F."/>
            <person name="Conor M."/>
            <person name="Antonella G."/>
            <person name="Elisabetta G."/>
            <person name="Giulia F.S."/>
            <person name="Sara T."/>
            <person name="Anna F."/>
            <person name="Clotilde B."/>
            <person name="Roberto B."/>
            <person name="Veronica D.S."/>
            <person name="Fabio R."/>
            <person name="Monica P."/>
            <person name="Olivier J."/>
            <person name="Enrico T."/>
            <person name="Nicola S."/>
        </authorList>
    </citation>
    <scope>NUCLEOTIDE SEQUENCE [LARGE SCALE GENOMIC DNA]</scope>
    <source>
        <strain evidence="9 10">DSM 44572</strain>
    </source>
</reference>
<protein>
    <recommendedName>
        <fullName evidence="6">Putative aliphatic sulfonates-binding protein</fullName>
    </recommendedName>
</protein>
<evidence type="ECO:0000256" key="1">
    <source>
        <dbReference type="ARBA" id="ARBA00004418"/>
    </source>
</evidence>
<evidence type="ECO:0000256" key="4">
    <source>
        <dbReference type="ARBA" id="ARBA00022729"/>
    </source>
</evidence>
<dbReference type="STRING" id="153971.AWC19_24605"/>
<comment type="function">
    <text evidence="5">Part of a binding-protein-dependent transport system for aliphatic sulfonates. Putative binding protein.</text>
</comment>
<dbReference type="Pfam" id="PF09084">
    <property type="entry name" value="NMT1"/>
    <property type="match status" value="1"/>
</dbReference>
<dbReference type="NCBIfam" id="TIGR01728">
    <property type="entry name" value="SsuA_fam"/>
    <property type="match status" value="1"/>
</dbReference>
<comment type="subcellular location">
    <subcellularLocation>
        <location evidence="1">Periplasm</location>
    </subcellularLocation>
</comment>
<accession>A0A1X1ZZ90</accession>
<dbReference type="RefSeq" id="WP_085076357.1">
    <property type="nucleotide sequence ID" value="NZ_JACKRZ010000144.1"/>
</dbReference>
<evidence type="ECO:0000256" key="3">
    <source>
        <dbReference type="ARBA" id="ARBA00022448"/>
    </source>
</evidence>
<dbReference type="OrthoDB" id="506623at2"/>
<dbReference type="CDD" id="cd13558">
    <property type="entry name" value="PBP2_SsuA_like_2"/>
    <property type="match status" value="1"/>
</dbReference>
<dbReference type="AlphaFoldDB" id="A0A1X1ZZ90"/>
<feature type="chain" id="PRO_5013163015" description="Putative aliphatic sulfonates-binding protein" evidence="7">
    <location>
        <begin position="26"/>
        <end position="338"/>
    </location>
</feature>
<keyword evidence="3" id="KW-0813">Transport</keyword>
<evidence type="ECO:0000256" key="2">
    <source>
        <dbReference type="ARBA" id="ARBA00010742"/>
    </source>
</evidence>
<organism evidence="9 10">
    <name type="scientific">Mycobacterium palustre</name>
    <dbReference type="NCBI Taxonomy" id="153971"/>
    <lineage>
        <taxon>Bacteria</taxon>
        <taxon>Bacillati</taxon>
        <taxon>Actinomycetota</taxon>
        <taxon>Actinomycetes</taxon>
        <taxon>Mycobacteriales</taxon>
        <taxon>Mycobacteriaceae</taxon>
        <taxon>Mycobacterium</taxon>
        <taxon>Mycobacterium simiae complex</taxon>
    </lineage>
</organism>
<dbReference type="PANTHER" id="PTHR30024">
    <property type="entry name" value="ALIPHATIC SULFONATES-BINDING PROTEIN-RELATED"/>
    <property type="match status" value="1"/>
</dbReference>
<gene>
    <name evidence="9" type="ORF">AWC19_24605</name>
</gene>
<dbReference type="Proteomes" id="UP000193529">
    <property type="component" value="Unassembled WGS sequence"/>
</dbReference>
<dbReference type="SUPFAM" id="SSF53850">
    <property type="entry name" value="Periplasmic binding protein-like II"/>
    <property type="match status" value="1"/>
</dbReference>
<evidence type="ECO:0000256" key="7">
    <source>
        <dbReference type="SAM" id="SignalP"/>
    </source>
</evidence>
<proteinExistence type="inferred from homology"/>
<dbReference type="InterPro" id="IPR001638">
    <property type="entry name" value="Solute-binding_3/MltF_N"/>
</dbReference>
<comment type="caution">
    <text evidence="9">The sequence shown here is derived from an EMBL/GenBank/DDBJ whole genome shotgun (WGS) entry which is preliminary data.</text>
</comment>
<keyword evidence="10" id="KW-1185">Reference proteome</keyword>
<dbReference type="InterPro" id="IPR015168">
    <property type="entry name" value="SsuA/THI5"/>
</dbReference>
<dbReference type="GO" id="GO:0042626">
    <property type="term" value="F:ATPase-coupled transmembrane transporter activity"/>
    <property type="evidence" value="ECO:0007669"/>
    <property type="project" value="InterPro"/>
</dbReference>
<evidence type="ECO:0000313" key="10">
    <source>
        <dbReference type="Proteomes" id="UP000193529"/>
    </source>
</evidence>
<sequence length="338" mass="35452">MTAYRRVAARLAAVVTLLVAAPACASKSLGPQLIGVPATVPLAELSGVTLQVGDQKGGTEALLRAAHALDNVPYKIVFSTFTSGPPQIEALTAGKIDFAITGNTPPVFGAAANSKTRVVAAWDGAAAGEQILVRAGSSINSVRDLKGKTILLAKGSAAHANILEHLADAGLKTADVKLVFLQPADALSAFASGQGDAWVIWEPYTAQAHLTLKVRSIGSAANGYWFGSASVEALTDPKRNSALADLLGRYERAAQWSRDNPSEWAGKYAKAVGLDIKIAELAQSHLQRLPIPLDDKVVAAEQRLANLFAAADQIPEAPDFAKWVDRRFNSVLVASATT</sequence>
<dbReference type="InterPro" id="IPR010067">
    <property type="entry name" value="ABC_SsuA_sub-bd"/>
</dbReference>
<evidence type="ECO:0000256" key="5">
    <source>
        <dbReference type="ARBA" id="ARBA00055538"/>
    </source>
</evidence>